<accession>A0A7S4PL64</accession>
<gene>
    <name evidence="1" type="ORF">NAES01612_LOCUS25124</name>
</gene>
<proteinExistence type="predicted"/>
<sequence>MSDSHYVENVEIFLESHFGKAVPVAAKKYILEHFLYRIAESLGVISGPLEHETIEKVDRDRLFTKFDGYPVLKDLEEFHSWLKKAPHRVKQSVESALSGPYGVTLVQILFDGLDSFLYHQKGNKGVRHAAKRVYGRVPCVTMSELRCALCLEAIQPEVIDEILYSQIVPVLRCHHEDRMAHFFTKRIRESIDPKDFQPSGPQQRNGSLATCKKAKIEEVVDETKGADDYVNLSLVFAEEARETSLSLKRLQLKQHHIMHIPDSIHHGLFVRPGSLDKDTLKKYRLPITMRSTKWEMKNWYDGQEIRQIAREICKVDSKITAKRAVEKLFYHFKRETDSDPIQ</sequence>
<organism evidence="1">
    <name type="scientific">Paramoeba aestuarina</name>
    <dbReference type="NCBI Taxonomy" id="180227"/>
    <lineage>
        <taxon>Eukaryota</taxon>
        <taxon>Amoebozoa</taxon>
        <taxon>Discosea</taxon>
        <taxon>Flabellinia</taxon>
        <taxon>Dactylopodida</taxon>
        <taxon>Paramoebidae</taxon>
        <taxon>Paramoeba</taxon>
    </lineage>
</organism>
<reference evidence="1" key="1">
    <citation type="submission" date="2021-01" db="EMBL/GenBank/DDBJ databases">
        <authorList>
            <person name="Corre E."/>
            <person name="Pelletier E."/>
            <person name="Niang G."/>
            <person name="Scheremetjew M."/>
            <person name="Finn R."/>
            <person name="Kale V."/>
            <person name="Holt S."/>
            <person name="Cochrane G."/>
            <person name="Meng A."/>
            <person name="Brown T."/>
            <person name="Cohen L."/>
        </authorList>
    </citation>
    <scope>NUCLEOTIDE SEQUENCE</scope>
    <source>
        <strain evidence="1">SoJaBio B1-5/56/2</strain>
    </source>
</reference>
<protein>
    <submittedName>
        <fullName evidence="1">Uncharacterized protein</fullName>
    </submittedName>
</protein>
<name>A0A7S4PL64_9EUKA</name>
<evidence type="ECO:0000313" key="1">
    <source>
        <dbReference type="EMBL" id="CAE2338322.1"/>
    </source>
</evidence>
<dbReference type="EMBL" id="HBKR01038487">
    <property type="protein sequence ID" value="CAE2338322.1"/>
    <property type="molecule type" value="Transcribed_RNA"/>
</dbReference>
<dbReference type="AlphaFoldDB" id="A0A7S4PL64"/>